<evidence type="ECO:0000313" key="6">
    <source>
        <dbReference type="Proteomes" id="UP000051497"/>
    </source>
</evidence>
<evidence type="ECO:0000313" key="4">
    <source>
        <dbReference type="EMBL" id="KRG21208.1"/>
    </source>
</evidence>
<reference evidence="5" key="2">
    <citation type="journal article" date="2016" name="Genome Announc.">
        <title>Draft Genome Sequences of Two Novel Amoeba-Resistant Intranuclear Bacteria, 'Candidatus Berkiella cookevillensis' and 'Candidatus Berkiella aquae'.</title>
        <authorList>
            <person name="Mehari Y.T."/>
            <person name="Arivett B.A."/>
            <person name="Farone A.L."/>
            <person name="Gunderson J.H."/>
            <person name="Farone M.B."/>
        </authorList>
    </citation>
    <scope>NUCLEOTIDE SEQUENCE</scope>
    <source>
        <strain evidence="5">HT99</strain>
    </source>
</reference>
<proteinExistence type="predicted"/>
<dbReference type="PATRIC" id="fig|1590043.3.peg.1800"/>
<dbReference type="EMBL" id="LKAJ01000006">
    <property type="protein sequence ID" value="KRG21208.1"/>
    <property type="molecule type" value="Genomic_DNA"/>
</dbReference>
<reference evidence="4" key="1">
    <citation type="submission" date="2015-09" db="EMBL/GenBank/DDBJ databases">
        <title>Draft Genome Sequences of Two Novel Amoeba-resistant Intranuclear Bacteria, Candidatus Berkiella cookevillensis and Candidatus Berkiella aquae.</title>
        <authorList>
            <person name="Mehari Y.T."/>
            <person name="Arivett B.A."/>
            <person name="Farone A.L."/>
            <person name="Gunderson J.H."/>
            <person name="Farone M.B."/>
        </authorList>
    </citation>
    <scope>NUCLEOTIDE SEQUENCE [LARGE SCALE GENOMIC DNA]</scope>
    <source>
        <strain evidence="4">HT99</strain>
    </source>
</reference>
<keyword evidence="3" id="KW-1133">Transmembrane helix</keyword>
<dbReference type="RefSeq" id="WP_075066384.1">
    <property type="nucleotide sequence ID" value="NZ_LKAJ02000001.1"/>
</dbReference>
<reference evidence="5" key="3">
    <citation type="submission" date="2021-06" db="EMBL/GenBank/DDBJ databases">
        <title>Genomic Description and Analysis of Intracellular Bacteria, Candidatus Berkiella cookevillensis and Candidatus Berkiella aquae.</title>
        <authorList>
            <person name="Kidane D.T."/>
            <person name="Mehari Y.T."/>
            <person name="Rice F.C."/>
            <person name="Arivett B.A."/>
            <person name="Farone A.L."/>
            <person name="Berk S.G."/>
            <person name="Farone M.B."/>
        </authorList>
    </citation>
    <scope>NUCLEOTIDE SEQUENCE</scope>
    <source>
        <strain evidence="5">HT99</strain>
    </source>
</reference>
<keyword evidence="3" id="KW-0812">Transmembrane</keyword>
<name>A0A0Q9YYF1_9GAMM</name>
<keyword evidence="6" id="KW-1185">Reference proteome</keyword>
<evidence type="ECO:0000256" key="2">
    <source>
        <dbReference type="SAM" id="MobiDB-lite"/>
    </source>
</evidence>
<dbReference type="OrthoDB" id="5622044at2"/>
<feature type="coiled-coil region" evidence="1">
    <location>
        <begin position="143"/>
        <end position="212"/>
    </location>
</feature>
<evidence type="ECO:0000313" key="5">
    <source>
        <dbReference type="EMBL" id="MCS5711125.1"/>
    </source>
</evidence>
<organism evidence="4">
    <name type="scientific">Candidatus Berkiella aquae</name>
    <dbReference type="NCBI Taxonomy" id="295108"/>
    <lineage>
        <taxon>Bacteria</taxon>
        <taxon>Pseudomonadati</taxon>
        <taxon>Pseudomonadota</taxon>
        <taxon>Gammaproteobacteria</taxon>
        <taxon>Candidatus Berkiellales</taxon>
        <taxon>Candidatus Berkiellaceae</taxon>
        <taxon>Candidatus Berkiella</taxon>
    </lineage>
</organism>
<feature type="compositionally biased region" description="Acidic residues" evidence="2">
    <location>
        <begin position="15"/>
        <end position="49"/>
    </location>
</feature>
<feature type="transmembrane region" description="Helical" evidence="3">
    <location>
        <begin position="60"/>
        <end position="79"/>
    </location>
</feature>
<sequence>MGDNMNDDKDKNADDQLDEFEEEFEFETEGEEEDALAPEEFETEEEEAAEPVAKEPRKNMLLPIAIAAAVVGFIGWKVVGMFTDKPEPAPAPAKPAPKVEEPAPAPAPVEKAAPQSSLPSMMDAQNVIPQEVTATEASLTKLQKKLEEQDTAIKQRLSTLEKELATANQNVAQSNVNVNKLQNDLAALNAAVQELMNQLKVIHEEREKQQQAKVSKKATATRKVESANPSLSVYAIIPGRAWLRSGSGKTITVSEGDSVGEYGKVIKIDAGNGVVITSSGVTLR</sequence>
<protein>
    <submittedName>
        <fullName evidence="4">Uncharacterized protein</fullName>
    </submittedName>
</protein>
<comment type="caution">
    <text evidence="4">The sequence shown here is derived from an EMBL/GenBank/DDBJ whole genome shotgun (WGS) entry which is preliminary data.</text>
</comment>
<dbReference type="AlphaFoldDB" id="A0A0Q9YYF1"/>
<evidence type="ECO:0000256" key="1">
    <source>
        <dbReference type="SAM" id="Coils"/>
    </source>
</evidence>
<feature type="region of interest" description="Disordered" evidence="2">
    <location>
        <begin position="1"/>
        <end position="54"/>
    </location>
</feature>
<dbReference type="Proteomes" id="UP000051497">
    <property type="component" value="Unassembled WGS sequence"/>
</dbReference>
<dbReference type="Gene3D" id="6.10.250.3150">
    <property type="match status" value="1"/>
</dbReference>
<evidence type="ECO:0000256" key="3">
    <source>
        <dbReference type="SAM" id="Phobius"/>
    </source>
</evidence>
<dbReference type="STRING" id="295108.HT99x_01764"/>
<dbReference type="EMBL" id="LKAJ02000001">
    <property type="protein sequence ID" value="MCS5711125.1"/>
    <property type="molecule type" value="Genomic_DNA"/>
</dbReference>
<keyword evidence="3" id="KW-0472">Membrane</keyword>
<feature type="compositionally biased region" description="Basic and acidic residues" evidence="2">
    <location>
        <begin position="1"/>
        <end position="14"/>
    </location>
</feature>
<accession>A0A0Q9YYF1</accession>
<keyword evidence="1" id="KW-0175">Coiled coil</keyword>
<gene>
    <name evidence="5" type="ORF">HT99x_006750</name>
    <name evidence="4" type="ORF">HT99x_01764</name>
</gene>
<feature type="region of interest" description="Disordered" evidence="2">
    <location>
        <begin position="88"/>
        <end position="117"/>
    </location>
</feature>